<reference evidence="2" key="1">
    <citation type="journal article" date="2014" name="Int. J. Syst. Evol. Microbiol.">
        <title>Complete genome sequence of Corynebacterium casei LMG S-19264T (=DSM 44701T), isolated from a smear-ripened cheese.</title>
        <authorList>
            <consortium name="US DOE Joint Genome Institute (JGI-PGF)"/>
            <person name="Walter F."/>
            <person name="Albersmeier A."/>
            <person name="Kalinowski J."/>
            <person name="Ruckert C."/>
        </authorList>
    </citation>
    <scope>NUCLEOTIDE SEQUENCE</scope>
    <source>
        <strain evidence="2">VKM Ac-1401</strain>
    </source>
</reference>
<accession>A0A9W6H9Z1</accession>
<dbReference type="PANTHER" id="PTHR21310:SF42">
    <property type="entry name" value="BIFUNCTIONAL AAC_APH"/>
    <property type="match status" value="1"/>
</dbReference>
<organism evidence="2 3">
    <name type="scientific">Leifsonia poae</name>
    <dbReference type="NCBI Taxonomy" id="110933"/>
    <lineage>
        <taxon>Bacteria</taxon>
        <taxon>Bacillati</taxon>
        <taxon>Actinomycetota</taxon>
        <taxon>Actinomycetes</taxon>
        <taxon>Micrococcales</taxon>
        <taxon>Microbacteriaceae</taxon>
        <taxon>Leifsonia</taxon>
    </lineage>
</organism>
<evidence type="ECO:0000313" key="3">
    <source>
        <dbReference type="Proteomes" id="UP001142372"/>
    </source>
</evidence>
<gene>
    <name evidence="2" type="ORF">GCM10017584_17380</name>
</gene>
<sequence length="301" mass="33078">MAMHSDELQIEDALVQQLIVEQFPTWRHEPIRRVASTGTVNAIYRIGSEFTARFPLRDIDPADVAADIAREAEAMRELSACCPFPTPVHVAMGEPGHGYPLPWSVQTWLTGDVATPDGLAGSTRFARDLAALLKAFRGADTRGRGFMSTGRGGRLQDSDEWMDVCFRESEGLLPVERLRALWNGFRSLPPAAEVVMSHRDLIPANVLVDGERLAGVLDGGDFAPADPALDLVAAWHMLDGDARATFRSELGCDDVEWQRGAAWAFQQAMGLPWYYRESNPEMSALGRSTLTRILTDPDVAG</sequence>
<dbReference type="InterPro" id="IPR011009">
    <property type="entry name" value="Kinase-like_dom_sf"/>
</dbReference>
<comment type="caution">
    <text evidence="2">The sequence shown here is derived from an EMBL/GenBank/DDBJ whole genome shotgun (WGS) entry which is preliminary data.</text>
</comment>
<keyword evidence="3" id="KW-1185">Reference proteome</keyword>
<dbReference type="CDD" id="cd05155">
    <property type="entry name" value="APH_ChoK_like_1"/>
    <property type="match status" value="1"/>
</dbReference>
<feature type="domain" description="Aminoglycoside phosphotransferase" evidence="1">
    <location>
        <begin position="36"/>
        <end position="260"/>
    </location>
</feature>
<dbReference type="AlphaFoldDB" id="A0A9W6H9Z1"/>
<dbReference type="InterPro" id="IPR051678">
    <property type="entry name" value="AGP_Transferase"/>
</dbReference>
<dbReference type="Gene3D" id="3.90.1200.10">
    <property type="match status" value="1"/>
</dbReference>
<protein>
    <submittedName>
        <fullName evidence="2">Phosphotransferase</fullName>
    </submittedName>
</protein>
<proteinExistence type="predicted"/>
<dbReference type="Gene3D" id="3.30.200.20">
    <property type="entry name" value="Phosphorylase Kinase, domain 1"/>
    <property type="match status" value="1"/>
</dbReference>
<dbReference type="SUPFAM" id="SSF56112">
    <property type="entry name" value="Protein kinase-like (PK-like)"/>
    <property type="match status" value="1"/>
</dbReference>
<dbReference type="PANTHER" id="PTHR21310">
    <property type="entry name" value="AMINOGLYCOSIDE PHOSPHOTRANSFERASE-RELATED-RELATED"/>
    <property type="match status" value="1"/>
</dbReference>
<name>A0A9W6H9Z1_9MICO</name>
<evidence type="ECO:0000313" key="2">
    <source>
        <dbReference type="EMBL" id="GLJ76164.1"/>
    </source>
</evidence>
<reference evidence="2" key="2">
    <citation type="submission" date="2023-01" db="EMBL/GenBank/DDBJ databases">
        <authorList>
            <person name="Sun Q."/>
            <person name="Evtushenko L."/>
        </authorList>
    </citation>
    <scope>NUCLEOTIDE SEQUENCE</scope>
    <source>
        <strain evidence="2">VKM Ac-1401</strain>
    </source>
</reference>
<evidence type="ECO:0000259" key="1">
    <source>
        <dbReference type="Pfam" id="PF01636"/>
    </source>
</evidence>
<dbReference type="InterPro" id="IPR002575">
    <property type="entry name" value="Aminoglycoside_PTrfase"/>
</dbReference>
<dbReference type="Proteomes" id="UP001142372">
    <property type="component" value="Unassembled WGS sequence"/>
</dbReference>
<dbReference type="EMBL" id="BSEN01000006">
    <property type="protein sequence ID" value="GLJ76164.1"/>
    <property type="molecule type" value="Genomic_DNA"/>
</dbReference>
<dbReference type="Pfam" id="PF01636">
    <property type="entry name" value="APH"/>
    <property type="match status" value="1"/>
</dbReference>